<evidence type="ECO:0000259" key="21">
    <source>
        <dbReference type="PROSITE" id="PS50948"/>
    </source>
</evidence>
<dbReference type="PROSITE" id="PS50927">
    <property type="entry name" value="BULB_LECTIN"/>
    <property type="match status" value="1"/>
</dbReference>
<dbReference type="PIRSF" id="PIRSF000641">
    <property type="entry name" value="SRK"/>
    <property type="match status" value="1"/>
</dbReference>
<evidence type="ECO:0000256" key="15">
    <source>
        <dbReference type="PIRNR" id="PIRNR000641"/>
    </source>
</evidence>
<evidence type="ECO:0000256" key="2">
    <source>
        <dbReference type="ARBA" id="ARBA00022527"/>
    </source>
</evidence>
<dbReference type="SMART" id="SM00473">
    <property type="entry name" value="PAN_AP"/>
    <property type="match status" value="1"/>
</dbReference>
<dbReference type="GO" id="GO:0005524">
    <property type="term" value="F:ATP binding"/>
    <property type="evidence" value="ECO:0007669"/>
    <property type="project" value="UniProtKB-KW"/>
</dbReference>
<evidence type="ECO:0000259" key="20">
    <source>
        <dbReference type="PROSITE" id="PS50927"/>
    </source>
</evidence>
<evidence type="ECO:0000313" key="23">
    <source>
        <dbReference type="Proteomes" id="UP001237642"/>
    </source>
</evidence>
<evidence type="ECO:0000256" key="11">
    <source>
        <dbReference type="ARBA" id="ARBA00023157"/>
    </source>
</evidence>
<dbReference type="Gene3D" id="1.10.510.10">
    <property type="entry name" value="Transferase(Phosphotransferase) domain 1"/>
    <property type="match status" value="1"/>
</dbReference>
<dbReference type="AlphaFoldDB" id="A0AAD8NCF3"/>
<evidence type="ECO:0000256" key="1">
    <source>
        <dbReference type="ARBA" id="ARBA00004479"/>
    </source>
</evidence>
<reference evidence="22" key="2">
    <citation type="submission" date="2023-05" db="EMBL/GenBank/DDBJ databases">
        <authorList>
            <person name="Schelkunov M.I."/>
        </authorList>
    </citation>
    <scope>NUCLEOTIDE SEQUENCE</scope>
    <source>
        <strain evidence="22">Hsosn_3</strain>
        <tissue evidence="22">Leaf</tissue>
    </source>
</reference>
<evidence type="ECO:0000256" key="14">
    <source>
        <dbReference type="ARBA" id="ARBA00048679"/>
    </source>
</evidence>
<feature type="compositionally biased region" description="Polar residues" evidence="16">
    <location>
        <begin position="792"/>
        <end position="804"/>
    </location>
</feature>
<dbReference type="InterPro" id="IPR001480">
    <property type="entry name" value="Bulb-type_lectin_dom"/>
</dbReference>
<reference evidence="22" key="1">
    <citation type="submission" date="2023-02" db="EMBL/GenBank/DDBJ databases">
        <title>Genome of toxic invasive species Heracleum sosnowskyi carries increased number of genes despite the absence of recent whole-genome duplications.</title>
        <authorList>
            <person name="Schelkunov M."/>
            <person name="Shtratnikova V."/>
            <person name="Makarenko M."/>
            <person name="Klepikova A."/>
            <person name="Omelchenko D."/>
            <person name="Novikova G."/>
            <person name="Obukhova E."/>
            <person name="Bogdanov V."/>
            <person name="Penin A."/>
            <person name="Logacheva M."/>
        </authorList>
    </citation>
    <scope>NUCLEOTIDE SEQUENCE</scope>
    <source>
        <strain evidence="22">Hsosn_3</strain>
        <tissue evidence="22">Leaf</tissue>
    </source>
</reference>
<dbReference type="SUPFAM" id="SSF57414">
    <property type="entry name" value="Hairpin loop containing domain-like"/>
    <property type="match status" value="1"/>
</dbReference>
<dbReference type="CDD" id="cd01098">
    <property type="entry name" value="PAN_AP_plant"/>
    <property type="match status" value="1"/>
</dbReference>
<comment type="catalytic activity">
    <reaction evidence="13 15">
        <text>L-threonyl-[protein] + ATP = O-phospho-L-threonyl-[protein] + ADP + H(+)</text>
        <dbReference type="Rhea" id="RHEA:46608"/>
        <dbReference type="Rhea" id="RHEA-COMP:11060"/>
        <dbReference type="Rhea" id="RHEA-COMP:11605"/>
        <dbReference type="ChEBI" id="CHEBI:15378"/>
        <dbReference type="ChEBI" id="CHEBI:30013"/>
        <dbReference type="ChEBI" id="CHEBI:30616"/>
        <dbReference type="ChEBI" id="CHEBI:61977"/>
        <dbReference type="ChEBI" id="CHEBI:456216"/>
        <dbReference type="EC" id="2.7.11.1"/>
    </reaction>
</comment>
<dbReference type="Proteomes" id="UP001237642">
    <property type="component" value="Unassembled WGS sequence"/>
</dbReference>
<evidence type="ECO:0000256" key="5">
    <source>
        <dbReference type="ARBA" id="ARBA00022729"/>
    </source>
</evidence>
<comment type="caution">
    <text evidence="22">The sequence shown here is derived from an EMBL/GenBank/DDBJ whole genome shotgun (WGS) entry which is preliminary data.</text>
</comment>
<feature type="domain" description="Bulb-type lectin" evidence="20">
    <location>
        <begin position="21"/>
        <end position="141"/>
    </location>
</feature>
<dbReference type="CDD" id="cd00054">
    <property type="entry name" value="EGF_CA"/>
    <property type="match status" value="1"/>
</dbReference>
<evidence type="ECO:0000313" key="22">
    <source>
        <dbReference type="EMBL" id="KAK1403982.1"/>
    </source>
</evidence>
<keyword evidence="8 15" id="KW-0067">ATP-binding</keyword>
<evidence type="ECO:0000256" key="18">
    <source>
        <dbReference type="SAM" id="SignalP"/>
    </source>
</evidence>
<comment type="subcellular location">
    <subcellularLocation>
        <location evidence="1">Membrane</location>
        <topology evidence="1">Single-pass type I membrane protein</topology>
    </subcellularLocation>
</comment>
<sequence>MKGCIILLFCLFTFFITCNALDNINTTQPLRDGETIVSERGEFEMGFFNTKGLPQNRYFGIWYKKISYGTVVWVANRDNPVANTSGVVTVTSKGIVVLAKETKVWSSNSSTSVNNPVAQLLDSGNLVFRDENEDGPESIIWQSFDHPVDNFLPGMKYGINFDTGMQRYLTSWKSDDDPSPGDFLYRFDPKGYPQVELWKGSNLIYRTGPWVGDRYSGIPKIKPNAIFKVRYFISDKEVYYTFEITNASESAIARSILTPQGNLQRLTWNKQTQQWSIYLSVQVNDCDTYGLCGGNGVCNINNAPKCECMKSFHPKFQAAWSAADWSGGCARNTQLACAKGEGFVKVSGVKLPDTRFSWYDLNLNLNECEKRCLNNCSCTAYSYTDERGGGSGCLLWFGDLTDMRGYTEDGQDLHIRMAASDLDEGKRSSTNRVVVIVLPVLAVTVILVLLLLYAFRKRKLKRTGIQRLGSNGHATEGINKDELDLPLFTFMQIAEATNGFSLSNKLGEGGFGPVYKGMLDKGQEMAVKRLSNTSRQGVDEFMNEVSCIAKLQHRNLVKLLGCCVEEGERMLIYEYMPNRGLDSVIFDEELCKSFDWLKRYNIINGISRGLLYLHEDSRLRIIHRDLKSSNILLDYEMNPKISDFGMARIFGGSETEASTTRVVGTYGYMPPEYAIEGLFSTKSDVYSFGVLVLEIVSGKKNRGFKHPDHNHNLLGHAWRRYNEGKHLEVVDPVIMESNNHYELFRVIQIALLCVQQYPEDRPSMSSVVLMLSSKIELPIPKEPGFFSERNPEQNNHSSSSKCESDTINHISITHLAPR</sequence>
<keyword evidence="2 15" id="KW-0723">Serine/threonine-protein kinase</keyword>
<keyword evidence="4 17" id="KW-0812">Transmembrane</keyword>
<dbReference type="InterPro" id="IPR008271">
    <property type="entry name" value="Ser/Thr_kinase_AS"/>
</dbReference>
<feature type="region of interest" description="Disordered" evidence="16">
    <location>
        <begin position="782"/>
        <end position="804"/>
    </location>
</feature>
<feature type="signal peptide" evidence="18">
    <location>
        <begin position="1"/>
        <end position="20"/>
    </location>
</feature>
<dbReference type="PROSITE" id="PS50011">
    <property type="entry name" value="PROTEIN_KINASE_DOM"/>
    <property type="match status" value="1"/>
</dbReference>
<organism evidence="22 23">
    <name type="scientific">Heracleum sosnowskyi</name>
    <dbReference type="NCBI Taxonomy" id="360622"/>
    <lineage>
        <taxon>Eukaryota</taxon>
        <taxon>Viridiplantae</taxon>
        <taxon>Streptophyta</taxon>
        <taxon>Embryophyta</taxon>
        <taxon>Tracheophyta</taxon>
        <taxon>Spermatophyta</taxon>
        <taxon>Magnoliopsida</taxon>
        <taxon>eudicotyledons</taxon>
        <taxon>Gunneridae</taxon>
        <taxon>Pentapetalae</taxon>
        <taxon>asterids</taxon>
        <taxon>campanulids</taxon>
        <taxon>Apiales</taxon>
        <taxon>Apiaceae</taxon>
        <taxon>Apioideae</taxon>
        <taxon>apioid superclade</taxon>
        <taxon>Tordylieae</taxon>
        <taxon>Tordyliinae</taxon>
        <taxon>Heracleum</taxon>
    </lineage>
</organism>
<evidence type="ECO:0000256" key="9">
    <source>
        <dbReference type="ARBA" id="ARBA00022989"/>
    </source>
</evidence>
<dbReference type="Pfam" id="PF11883">
    <property type="entry name" value="DUF3403"/>
    <property type="match status" value="1"/>
</dbReference>
<keyword evidence="23" id="KW-1185">Reference proteome</keyword>
<keyword evidence="3 15" id="KW-0808">Transferase</keyword>
<dbReference type="GO" id="GO:0016020">
    <property type="term" value="C:membrane"/>
    <property type="evidence" value="ECO:0007669"/>
    <property type="project" value="UniProtKB-SubCell"/>
</dbReference>
<dbReference type="SMART" id="SM00108">
    <property type="entry name" value="B_lectin"/>
    <property type="match status" value="1"/>
</dbReference>
<dbReference type="PROSITE" id="PS50948">
    <property type="entry name" value="PAN"/>
    <property type="match status" value="1"/>
</dbReference>
<dbReference type="Gene3D" id="3.30.200.20">
    <property type="entry name" value="Phosphorylase Kinase, domain 1"/>
    <property type="match status" value="1"/>
</dbReference>
<evidence type="ECO:0000256" key="17">
    <source>
        <dbReference type="SAM" id="Phobius"/>
    </source>
</evidence>
<dbReference type="FunFam" id="2.90.10.10:FF:000004">
    <property type="entry name" value="G-type lectin S-receptor-like serine/threonine-protein kinase"/>
    <property type="match status" value="1"/>
</dbReference>
<dbReference type="Pfam" id="PF00954">
    <property type="entry name" value="S_locus_glycop"/>
    <property type="match status" value="1"/>
</dbReference>
<feature type="domain" description="Apple" evidence="21">
    <location>
        <begin position="337"/>
        <end position="418"/>
    </location>
</feature>
<dbReference type="SUPFAM" id="SSF51110">
    <property type="entry name" value="alpha-D-mannose-specific plant lectins"/>
    <property type="match status" value="1"/>
</dbReference>
<evidence type="ECO:0000256" key="7">
    <source>
        <dbReference type="ARBA" id="ARBA00022777"/>
    </source>
</evidence>
<dbReference type="InterPro" id="IPR003609">
    <property type="entry name" value="Pan_app"/>
</dbReference>
<evidence type="ECO:0000256" key="10">
    <source>
        <dbReference type="ARBA" id="ARBA00023136"/>
    </source>
</evidence>
<dbReference type="PROSITE" id="PS00108">
    <property type="entry name" value="PROTEIN_KINASE_ST"/>
    <property type="match status" value="1"/>
</dbReference>
<dbReference type="GO" id="GO:0048544">
    <property type="term" value="P:recognition of pollen"/>
    <property type="evidence" value="ECO:0007669"/>
    <property type="project" value="InterPro"/>
</dbReference>
<dbReference type="InterPro" id="IPR011009">
    <property type="entry name" value="Kinase-like_dom_sf"/>
</dbReference>
<gene>
    <name evidence="22" type="ORF">POM88_003587</name>
</gene>
<keyword evidence="11" id="KW-1015">Disulfide bond</keyword>
<evidence type="ECO:0000256" key="6">
    <source>
        <dbReference type="ARBA" id="ARBA00022741"/>
    </source>
</evidence>
<evidence type="ECO:0000256" key="13">
    <source>
        <dbReference type="ARBA" id="ARBA00047899"/>
    </source>
</evidence>
<dbReference type="CDD" id="cd00028">
    <property type="entry name" value="B_lectin"/>
    <property type="match status" value="1"/>
</dbReference>
<dbReference type="Pfam" id="PF08276">
    <property type="entry name" value="PAN_2"/>
    <property type="match status" value="1"/>
</dbReference>
<feature type="transmembrane region" description="Helical" evidence="17">
    <location>
        <begin position="433"/>
        <end position="455"/>
    </location>
</feature>
<dbReference type="InterPro" id="IPR024171">
    <property type="entry name" value="SRK-like_kinase"/>
</dbReference>
<dbReference type="InterPro" id="IPR000719">
    <property type="entry name" value="Prot_kinase_dom"/>
</dbReference>
<dbReference type="EMBL" id="JAUIZM010000001">
    <property type="protein sequence ID" value="KAK1403982.1"/>
    <property type="molecule type" value="Genomic_DNA"/>
</dbReference>
<dbReference type="Pfam" id="PF01453">
    <property type="entry name" value="B_lectin"/>
    <property type="match status" value="1"/>
</dbReference>
<dbReference type="CDD" id="cd14066">
    <property type="entry name" value="STKc_IRAK"/>
    <property type="match status" value="1"/>
</dbReference>
<keyword evidence="12" id="KW-0325">Glycoprotein</keyword>
<proteinExistence type="inferred from homology"/>
<keyword evidence="22" id="KW-0675">Receptor</keyword>
<dbReference type="GO" id="GO:0004674">
    <property type="term" value="F:protein serine/threonine kinase activity"/>
    <property type="evidence" value="ECO:0007669"/>
    <property type="project" value="UniProtKB-KW"/>
</dbReference>
<comment type="similarity">
    <text evidence="15">Belongs to the protein kinase superfamily. Ser/Thr protein kinase family.</text>
</comment>
<dbReference type="InterPro" id="IPR036426">
    <property type="entry name" value="Bulb-type_lectin_dom_sf"/>
</dbReference>
<dbReference type="InterPro" id="IPR021820">
    <property type="entry name" value="S-locus_recpt_kinase_C"/>
</dbReference>
<evidence type="ECO:0000256" key="3">
    <source>
        <dbReference type="ARBA" id="ARBA00022679"/>
    </source>
</evidence>
<dbReference type="PANTHER" id="PTHR32444:SF235">
    <property type="entry name" value="OS01G0783900 PROTEIN"/>
    <property type="match status" value="1"/>
</dbReference>
<accession>A0AAD8NCF3</accession>
<dbReference type="Pfam" id="PF07714">
    <property type="entry name" value="PK_Tyr_Ser-Thr"/>
    <property type="match status" value="1"/>
</dbReference>
<dbReference type="PANTHER" id="PTHR32444">
    <property type="entry name" value="BULB-TYPE LECTIN DOMAIN-CONTAINING PROTEIN"/>
    <property type="match status" value="1"/>
</dbReference>
<protein>
    <recommendedName>
        <fullName evidence="15">Receptor-like serine/threonine-protein kinase</fullName>
        <ecNumber evidence="15">2.7.11.1</ecNumber>
    </recommendedName>
</protein>
<keyword evidence="5 18" id="KW-0732">Signal</keyword>
<feature type="chain" id="PRO_5042229886" description="Receptor-like serine/threonine-protein kinase" evidence="18">
    <location>
        <begin position="21"/>
        <end position="818"/>
    </location>
</feature>
<evidence type="ECO:0000256" key="16">
    <source>
        <dbReference type="SAM" id="MobiDB-lite"/>
    </source>
</evidence>
<dbReference type="InterPro" id="IPR000858">
    <property type="entry name" value="S_locus_glycoprot_dom"/>
</dbReference>
<evidence type="ECO:0000256" key="4">
    <source>
        <dbReference type="ARBA" id="ARBA00022692"/>
    </source>
</evidence>
<evidence type="ECO:0000256" key="12">
    <source>
        <dbReference type="ARBA" id="ARBA00023180"/>
    </source>
</evidence>
<dbReference type="FunFam" id="1.10.510.10:FF:000060">
    <property type="entry name" value="G-type lectin S-receptor-like serine/threonine-protein kinase"/>
    <property type="match status" value="1"/>
</dbReference>
<feature type="domain" description="Protein kinase" evidence="19">
    <location>
        <begin position="500"/>
        <end position="785"/>
    </location>
</feature>
<keyword evidence="9 17" id="KW-1133">Transmembrane helix</keyword>
<dbReference type="InterPro" id="IPR001245">
    <property type="entry name" value="Ser-Thr/Tyr_kinase_cat_dom"/>
</dbReference>
<dbReference type="SUPFAM" id="SSF56112">
    <property type="entry name" value="Protein kinase-like (PK-like)"/>
    <property type="match status" value="1"/>
</dbReference>
<dbReference type="EC" id="2.7.11.1" evidence="15"/>
<keyword evidence="7 15" id="KW-0418">Kinase</keyword>
<evidence type="ECO:0000259" key="19">
    <source>
        <dbReference type="PROSITE" id="PS50011"/>
    </source>
</evidence>
<comment type="catalytic activity">
    <reaction evidence="14 15">
        <text>L-seryl-[protein] + ATP = O-phospho-L-seryl-[protein] + ADP + H(+)</text>
        <dbReference type="Rhea" id="RHEA:17989"/>
        <dbReference type="Rhea" id="RHEA-COMP:9863"/>
        <dbReference type="Rhea" id="RHEA-COMP:11604"/>
        <dbReference type="ChEBI" id="CHEBI:15378"/>
        <dbReference type="ChEBI" id="CHEBI:29999"/>
        <dbReference type="ChEBI" id="CHEBI:30616"/>
        <dbReference type="ChEBI" id="CHEBI:83421"/>
        <dbReference type="ChEBI" id="CHEBI:456216"/>
        <dbReference type="EC" id="2.7.11.1"/>
    </reaction>
</comment>
<evidence type="ECO:0000256" key="8">
    <source>
        <dbReference type="ARBA" id="ARBA00022840"/>
    </source>
</evidence>
<dbReference type="SMART" id="SM00220">
    <property type="entry name" value="S_TKc"/>
    <property type="match status" value="1"/>
</dbReference>
<dbReference type="FunFam" id="3.30.200.20:FF:000195">
    <property type="entry name" value="G-type lectin S-receptor-like serine/threonine-protein kinase"/>
    <property type="match status" value="1"/>
</dbReference>
<keyword evidence="6 15" id="KW-0547">Nucleotide-binding</keyword>
<keyword evidence="10 17" id="KW-0472">Membrane</keyword>
<dbReference type="Gene3D" id="2.90.10.10">
    <property type="entry name" value="Bulb-type lectin domain"/>
    <property type="match status" value="1"/>
</dbReference>
<name>A0AAD8NCF3_9APIA</name>